<dbReference type="SMART" id="SM00860">
    <property type="entry name" value="SMI1_KNR4"/>
    <property type="match status" value="1"/>
</dbReference>
<dbReference type="EMBL" id="JBBLXS010000685">
    <property type="protein sequence ID" value="MEK0188622.1"/>
    <property type="molecule type" value="Genomic_DNA"/>
</dbReference>
<dbReference type="InterPro" id="IPR037883">
    <property type="entry name" value="Knr4/Smi1-like_sf"/>
</dbReference>
<dbReference type="RefSeq" id="WP_340542168.1">
    <property type="nucleotide sequence ID" value="NZ_JBBLXS010000685.1"/>
</dbReference>
<reference evidence="2 3" key="1">
    <citation type="journal article" date="2020" name="Harmful Algae">
        <title>Molecular and morphological characterization of a novel dihydroanatoxin-a producing Microcoleus species (cyanobacteria) from the Russian River, California, USA.</title>
        <authorList>
            <person name="Conklin K.Y."/>
            <person name="Stancheva R."/>
            <person name="Otten T.G."/>
            <person name="Fadness R."/>
            <person name="Boyer G.L."/>
            <person name="Read B."/>
            <person name="Zhang X."/>
            <person name="Sheath R.G."/>
        </authorList>
    </citation>
    <scope>NUCLEOTIDE SEQUENCE [LARGE SCALE GENOMIC DNA]</scope>
    <source>
        <strain evidence="2 3">PTRS2</strain>
    </source>
</reference>
<protein>
    <submittedName>
        <fullName evidence="2">SMI1/KNR4 family protein</fullName>
    </submittedName>
</protein>
<dbReference type="InterPro" id="IPR018958">
    <property type="entry name" value="Knr4/Smi1-like_dom"/>
</dbReference>
<dbReference type="Gene3D" id="3.40.1580.10">
    <property type="entry name" value="SMI1/KNR4-like"/>
    <property type="match status" value="1"/>
</dbReference>
<proteinExistence type="predicted"/>
<name>A0ABU8YVY9_9CYAN</name>
<accession>A0ABU8YVY9</accession>
<dbReference type="Proteomes" id="UP001384579">
    <property type="component" value="Unassembled WGS sequence"/>
</dbReference>
<comment type="caution">
    <text evidence="2">The sequence shown here is derived from an EMBL/GenBank/DDBJ whole genome shotgun (WGS) entry which is preliminary data.</text>
</comment>
<sequence>MSAIKRIQEKLTQLREHDTKLWVMQVEHHKYQLSPPLSEEFIANWEARAQVKLPEEYRLFLRELGEGPAGPGLGMRKLTETNLTPDLKEPFPLVEPFLGLTSIDTSKLDPEQEWETYKEFAAEWGKIPGDGSLLLTHYGCDIYGKLVLNGKYRGQIWIREGDSPSYSPFGYSVHLHDPDQDPCADIPKHFTFFQWYEHWLDAALKEFLSITENHT</sequence>
<keyword evidence="3" id="KW-1185">Reference proteome</keyword>
<dbReference type="Pfam" id="PF09346">
    <property type="entry name" value="SMI1_KNR4"/>
    <property type="match status" value="1"/>
</dbReference>
<gene>
    <name evidence="2" type="ORF">WMG39_27820</name>
</gene>
<organism evidence="2 3">
    <name type="scientific">Microcoleus anatoxicus PTRS2</name>
    <dbReference type="NCBI Taxonomy" id="2705321"/>
    <lineage>
        <taxon>Bacteria</taxon>
        <taxon>Bacillati</taxon>
        <taxon>Cyanobacteriota</taxon>
        <taxon>Cyanophyceae</taxon>
        <taxon>Oscillatoriophycideae</taxon>
        <taxon>Oscillatoriales</taxon>
        <taxon>Microcoleaceae</taxon>
        <taxon>Microcoleus</taxon>
        <taxon>Microcoleus anatoxicus</taxon>
    </lineage>
</organism>
<dbReference type="SUPFAM" id="SSF160631">
    <property type="entry name" value="SMI1/KNR4-like"/>
    <property type="match status" value="1"/>
</dbReference>
<feature type="domain" description="Knr4/Smi1-like" evidence="1">
    <location>
        <begin position="36"/>
        <end position="202"/>
    </location>
</feature>
<evidence type="ECO:0000313" key="3">
    <source>
        <dbReference type="Proteomes" id="UP001384579"/>
    </source>
</evidence>
<evidence type="ECO:0000259" key="1">
    <source>
        <dbReference type="SMART" id="SM00860"/>
    </source>
</evidence>
<evidence type="ECO:0000313" key="2">
    <source>
        <dbReference type="EMBL" id="MEK0188622.1"/>
    </source>
</evidence>